<feature type="compositionally biased region" description="Gly residues" evidence="7">
    <location>
        <begin position="183"/>
        <end position="193"/>
    </location>
</feature>
<keyword evidence="8" id="KW-0472">Membrane</keyword>
<comment type="catalytic activity">
    <reaction evidence="1 5 6">
        <text>[protein]-peptidylproline (omega=180) = [protein]-peptidylproline (omega=0)</text>
        <dbReference type="Rhea" id="RHEA:16237"/>
        <dbReference type="Rhea" id="RHEA-COMP:10747"/>
        <dbReference type="Rhea" id="RHEA-COMP:10748"/>
        <dbReference type="ChEBI" id="CHEBI:83833"/>
        <dbReference type="ChEBI" id="CHEBI:83834"/>
        <dbReference type="EC" id="5.2.1.8"/>
    </reaction>
</comment>
<comment type="similarity">
    <text evidence="2 6">Belongs to the FKBP-type PPIase family.</text>
</comment>
<evidence type="ECO:0000313" key="11">
    <source>
        <dbReference type="Proteomes" id="UP000469159"/>
    </source>
</evidence>
<evidence type="ECO:0000256" key="3">
    <source>
        <dbReference type="ARBA" id="ARBA00023110"/>
    </source>
</evidence>
<dbReference type="Pfam" id="PF00254">
    <property type="entry name" value="FKBP_C"/>
    <property type="match status" value="1"/>
</dbReference>
<dbReference type="EC" id="5.2.1.8" evidence="6"/>
<evidence type="ECO:0000256" key="7">
    <source>
        <dbReference type="SAM" id="MobiDB-lite"/>
    </source>
</evidence>
<feature type="transmembrane region" description="Helical" evidence="8">
    <location>
        <begin position="20"/>
        <end position="39"/>
    </location>
</feature>
<feature type="compositionally biased region" description="Low complexity" evidence="7">
    <location>
        <begin position="194"/>
        <end position="203"/>
    </location>
</feature>
<feature type="region of interest" description="Disordered" evidence="7">
    <location>
        <begin position="176"/>
        <end position="203"/>
    </location>
</feature>
<dbReference type="AlphaFoldDB" id="A0A6I4UWE7"/>
<evidence type="ECO:0000256" key="5">
    <source>
        <dbReference type="PROSITE-ProRule" id="PRU00277"/>
    </source>
</evidence>
<feature type="domain" description="PPIase FKBP-type" evidence="9">
    <location>
        <begin position="59"/>
        <end position="159"/>
    </location>
</feature>
<keyword evidence="3 5" id="KW-0697">Rotamase</keyword>
<keyword evidence="8" id="KW-0812">Transmembrane</keyword>
<sequence>MAEVTRVPIQPIRKGSLTKLWLGIAVALAAALALAWFTIPRGVSVEELTAGTGASPGASDVVFVRYTGKLDDGTVFDQSQDIPLPVEGIFPAGTPLPLEGMIPGFTEAALQMKKGGKYRFEIPADKAYGAEGSANPQTGEQVIPPNSDLTFEVELVDFMSRQDFERRVQAIQQMMQMQQGANGAPGGAPGAPGGAPAPQQPGQ</sequence>
<proteinExistence type="inferred from homology"/>
<dbReference type="PANTHER" id="PTHR43811">
    <property type="entry name" value="FKBP-TYPE PEPTIDYL-PROLYL CIS-TRANS ISOMERASE FKPA"/>
    <property type="match status" value="1"/>
</dbReference>
<dbReference type="Proteomes" id="UP000469159">
    <property type="component" value="Unassembled WGS sequence"/>
</dbReference>
<name>A0A6I4UWE7_9SPHN</name>
<protein>
    <recommendedName>
        <fullName evidence="6">Peptidyl-prolyl cis-trans isomerase</fullName>
        <ecNumber evidence="6">5.2.1.8</ecNumber>
    </recommendedName>
</protein>
<dbReference type="InterPro" id="IPR046357">
    <property type="entry name" value="PPIase_dom_sf"/>
</dbReference>
<dbReference type="RefSeq" id="WP_160746594.1">
    <property type="nucleotide sequence ID" value="NZ_WTYK01000004.1"/>
</dbReference>
<reference evidence="10 11" key="1">
    <citation type="submission" date="2019-12" db="EMBL/GenBank/DDBJ databases">
        <title>Genomic-based taxomic classification of the family Erythrobacteraceae.</title>
        <authorList>
            <person name="Xu L."/>
        </authorList>
    </citation>
    <scope>NUCLEOTIDE SEQUENCE [LARGE SCALE GENOMIC DNA]</scope>
    <source>
        <strain evidence="10 11">MCCC 1K02066</strain>
    </source>
</reference>
<accession>A0A6I4UWE7</accession>
<dbReference type="SUPFAM" id="SSF54534">
    <property type="entry name" value="FKBP-like"/>
    <property type="match status" value="1"/>
</dbReference>
<evidence type="ECO:0000313" key="10">
    <source>
        <dbReference type="EMBL" id="MXP41747.1"/>
    </source>
</evidence>
<evidence type="ECO:0000256" key="6">
    <source>
        <dbReference type="RuleBase" id="RU003915"/>
    </source>
</evidence>
<gene>
    <name evidence="10" type="ORF">GRI75_08835</name>
</gene>
<evidence type="ECO:0000256" key="8">
    <source>
        <dbReference type="SAM" id="Phobius"/>
    </source>
</evidence>
<dbReference type="GO" id="GO:0003755">
    <property type="term" value="F:peptidyl-prolyl cis-trans isomerase activity"/>
    <property type="evidence" value="ECO:0007669"/>
    <property type="project" value="UniProtKB-UniRule"/>
</dbReference>
<dbReference type="PANTHER" id="PTHR43811:SF19">
    <property type="entry name" value="39 KDA FK506-BINDING NUCLEAR PROTEIN"/>
    <property type="match status" value="1"/>
</dbReference>
<dbReference type="InterPro" id="IPR001179">
    <property type="entry name" value="PPIase_FKBP_dom"/>
</dbReference>
<evidence type="ECO:0000256" key="2">
    <source>
        <dbReference type="ARBA" id="ARBA00006577"/>
    </source>
</evidence>
<organism evidence="10 11">
    <name type="scientific">Croceibacterium soli</name>
    <dbReference type="NCBI Taxonomy" id="1739690"/>
    <lineage>
        <taxon>Bacteria</taxon>
        <taxon>Pseudomonadati</taxon>
        <taxon>Pseudomonadota</taxon>
        <taxon>Alphaproteobacteria</taxon>
        <taxon>Sphingomonadales</taxon>
        <taxon>Erythrobacteraceae</taxon>
        <taxon>Croceibacterium</taxon>
    </lineage>
</organism>
<keyword evidence="8" id="KW-1133">Transmembrane helix</keyword>
<dbReference type="EMBL" id="WTYK01000004">
    <property type="protein sequence ID" value="MXP41747.1"/>
    <property type="molecule type" value="Genomic_DNA"/>
</dbReference>
<keyword evidence="11" id="KW-1185">Reference proteome</keyword>
<comment type="caution">
    <text evidence="10">The sequence shown here is derived from an EMBL/GenBank/DDBJ whole genome shotgun (WGS) entry which is preliminary data.</text>
</comment>
<evidence type="ECO:0000256" key="4">
    <source>
        <dbReference type="ARBA" id="ARBA00023235"/>
    </source>
</evidence>
<dbReference type="Gene3D" id="3.10.50.40">
    <property type="match status" value="1"/>
</dbReference>
<dbReference type="PROSITE" id="PS50059">
    <property type="entry name" value="FKBP_PPIASE"/>
    <property type="match status" value="1"/>
</dbReference>
<evidence type="ECO:0000256" key="1">
    <source>
        <dbReference type="ARBA" id="ARBA00000971"/>
    </source>
</evidence>
<evidence type="ECO:0000259" key="9">
    <source>
        <dbReference type="PROSITE" id="PS50059"/>
    </source>
</evidence>
<dbReference type="OrthoDB" id="9812109at2"/>
<keyword evidence="4 5" id="KW-0413">Isomerase</keyword>